<dbReference type="Pfam" id="PF08241">
    <property type="entry name" value="Methyltransf_11"/>
    <property type="match status" value="1"/>
</dbReference>
<accession>A0A7I7M707</accession>
<dbReference type="GO" id="GO:0032259">
    <property type="term" value="P:methylation"/>
    <property type="evidence" value="ECO:0007669"/>
    <property type="project" value="UniProtKB-KW"/>
</dbReference>
<evidence type="ECO:0000313" key="3">
    <source>
        <dbReference type="Proteomes" id="UP000466514"/>
    </source>
</evidence>
<name>A0A7I7M707_9MYCO</name>
<dbReference type="GO" id="GO:0008757">
    <property type="term" value="F:S-adenosylmethionine-dependent methyltransferase activity"/>
    <property type="evidence" value="ECO:0007669"/>
    <property type="project" value="InterPro"/>
</dbReference>
<reference evidence="2 3" key="1">
    <citation type="journal article" date="2019" name="Emerg. Microbes Infect.">
        <title>Comprehensive subspecies identification of 175 nontuberculous mycobacteria species based on 7547 genomic profiles.</title>
        <authorList>
            <person name="Matsumoto Y."/>
            <person name="Kinjo T."/>
            <person name="Motooka D."/>
            <person name="Nabeya D."/>
            <person name="Jung N."/>
            <person name="Uechi K."/>
            <person name="Horii T."/>
            <person name="Iida T."/>
            <person name="Fujita J."/>
            <person name="Nakamura S."/>
        </authorList>
    </citation>
    <scope>NUCLEOTIDE SEQUENCE [LARGE SCALE GENOMIC DNA]</scope>
    <source>
        <strain evidence="2 3">JCM 13323</strain>
    </source>
</reference>
<dbReference type="InterPro" id="IPR029063">
    <property type="entry name" value="SAM-dependent_MTases_sf"/>
</dbReference>
<dbReference type="InterPro" id="IPR013216">
    <property type="entry name" value="Methyltransf_11"/>
</dbReference>
<dbReference type="KEGG" id="mpsc:MPSYJ_14420"/>
<keyword evidence="2" id="KW-0808">Transferase</keyword>
<evidence type="ECO:0000259" key="1">
    <source>
        <dbReference type="Pfam" id="PF08241"/>
    </source>
</evidence>
<sequence>MHRREQWLAVEHDLTAGELSDELTGLLTEQLVDTGVLHGQSEFELVFTGVVRSTVDGGLSSWLRFYRNSLAALERGDAAFAPIHAEAAAQVRGHRLIDLGSCFGFFPLRMAALGHDVLATDLSHSAMRLLDRVSARLRRPLTTLASDAADVGLPDGSADTVTALHLIEHLPTGVLNAVLDEALRLARRRVIVAVPFEEEPRDCYGHLQRFDLPRLHRLADGLTARHPGITAHTYAFHGGWLVLDR</sequence>
<dbReference type="Gene3D" id="3.40.50.150">
    <property type="entry name" value="Vaccinia Virus protein VP39"/>
    <property type="match status" value="1"/>
</dbReference>
<feature type="domain" description="Methyltransferase type 11" evidence="1">
    <location>
        <begin position="98"/>
        <end position="189"/>
    </location>
</feature>
<gene>
    <name evidence="2" type="ORF">MPSYJ_14420</name>
</gene>
<keyword evidence="2" id="KW-0489">Methyltransferase</keyword>
<evidence type="ECO:0000313" key="2">
    <source>
        <dbReference type="EMBL" id="BBX67981.1"/>
    </source>
</evidence>
<keyword evidence="3" id="KW-1185">Reference proteome</keyword>
<organism evidence="2 3">
    <name type="scientific">Mycolicibacterium psychrotolerans</name>
    <dbReference type="NCBI Taxonomy" id="216929"/>
    <lineage>
        <taxon>Bacteria</taxon>
        <taxon>Bacillati</taxon>
        <taxon>Actinomycetota</taxon>
        <taxon>Actinomycetes</taxon>
        <taxon>Mycobacteriales</taxon>
        <taxon>Mycobacteriaceae</taxon>
        <taxon>Mycolicibacterium</taxon>
    </lineage>
</organism>
<proteinExistence type="predicted"/>
<dbReference type="Proteomes" id="UP000466514">
    <property type="component" value="Chromosome"/>
</dbReference>
<dbReference type="NCBIfam" id="NF041255">
    <property type="entry name" value="mycofact_MftM"/>
    <property type="match status" value="1"/>
</dbReference>
<protein>
    <submittedName>
        <fullName evidence="2">SAM-dependent methyltransferase</fullName>
    </submittedName>
</protein>
<dbReference type="SUPFAM" id="SSF53335">
    <property type="entry name" value="S-adenosyl-L-methionine-dependent methyltransferases"/>
    <property type="match status" value="1"/>
</dbReference>
<dbReference type="AlphaFoldDB" id="A0A7I7M707"/>
<dbReference type="EMBL" id="AP022574">
    <property type="protein sequence ID" value="BBX67981.1"/>
    <property type="molecule type" value="Genomic_DNA"/>
</dbReference>